<dbReference type="AlphaFoldDB" id="R7UBU8"/>
<dbReference type="SUPFAM" id="SSF64268">
    <property type="entry name" value="PX domain"/>
    <property type="match status" value="1"/>
</dbReference>
<evidence type="ECO:0000313" key="4">
    <source>
        <dbReference type="EnsemblMetazoa" id="CapteP87907"/>
    </source>
</evidence>
<reference evidence="3 5" key="2">
    <citation type="journal article" date="2013" name="Nature">
        <title>Insights into bilaterian evolution from three spiralian genomes.</title>
        <authorList>
            <person name="Simakov O."/>
            <person name="Marletaz F."/>
            <person name="Cho S.J."/>
            <person name="Edsinger-Gonzales E."/>
            <person name="Havlak P."/>
            <person name="Hellsten U."/>
            <person name="Kuo D.H."/>
            <person name="Larsson T."/>
            <person name="Lv J."/>
            <person name="Arendt D."/>
            <person name="Savage R."/>
            <person name="Osoegawa K."/>
            <person name="de Jong P."/>
            <person name="Grimwood J."/>
            <person name="Chapman J.A."/>
            <person name="Shapiro H."/>
            <person name="Aerts A."/>
            <person name="Otillar R.P."/>
            <person name="Terry A.Y."/>
            <person name="Boore J.L."/>
            <person name="Grigoriev I.V."/>
            <person name="Lindberg D.R."/>
            <person name="Seaver E.C."/>
            <person name="Weisblat D.A."/>
            <person name="Putnam N.H."/>
            <person name="Rokhsar D.S."/>
        </authorList>
    </citation>
    <scope>NUCLEOTIDE SEQUENCE</scope>
    <source>
        <strain evidence="3 5">I ESC-2004</strain>
    </source>
</reference>
<dbReference type="InterPro" id="IPR036871">
    <property type="entry name" value="PX_dom_sf"/>
</dbReference>
<sequence>TGNSQQIYRKYSDFYEFHMQILDAFLKEGGQGSEKERVIPYLPGRKLFQRTEVHTVACKRQANLPDYCR</sequence>
<dbReference type="PANTHER" id="PTHR15706">
    <property type="entry name" value="SH3 MULTIPLE DOMAIN"/>
    <property type="match status" value="1"/>
</dbReference>
<dbReference type="Gene3D" id="3.30.1520.10">
    <property type="entry name" value="Phox-like domain"/>
    <property type="match status" value="1"/>
</dbReference>
<feature type="non-terminal residue" evidence="3">
    <location>
        <position position="69"/>
    </location>
</feature>
<gene>
    <name evidence="3" type="ORF">CAPTEDRAFT_87907</name>
</gene>
<dbReference type="EMBL" id="AMQN01008323">
    <property type="status" value="NOT_ANNOTATED_CDS"/>
    <property type="molecule type" value="Genomic_DNA"/>
</dbReference>
<dbReference type="PANTHER" id="PTHR15706:SF2">
    <property type="entry name" value="SH3 AND PX DOMAIN-CONTAINING PROTEIN 2A"/>
    <property type="match status" value="1"/>
</dbReference>
<protein>
    <recommendedName>
        <fullName evidence="2">PX domain-containing protein</fullName>
    </recommendedName>
</protein>
<organism evidence="3">
    <name type="scientific">Capitella teleta</name>
    <name type="common">Polychaete worm</name>
    <dbReference type="NCBI Taxonomy" id="283909"/>
    <lineage>
        <taxon>Eukaryota</taxon>
        <taxon>Metazoa</taxon>
        <taxon>Spiralia</taxon>
        <taxon>Lophotrochozoa</taxon>
        <taxon>Annelida</taxon>
        <taxon>Polychaeta</taxon>
        <taxon>Sedentaria</taxon>
        <taxon>Scolecida</taxon>
        <taxon>Capitellidae</taxon>
        <taxon>Capitella</taxon>
    </lineage>
</organism>
<dbReference type="InterPro" id="IPR001683">
    <property type="entry name" value="PX_dom"/>
</dbReference>
<dbReference type="GO" id="GO:0042554">
    <property type="term" value="P:superoxide anion generation"/>
    <property type="evidence" value="ECO:0007669"/>
    <property type="project" value="TreeGrafter"/>
</dbReference>
<proteinExistence type="predicted"/>
<evidence type="ECO:0000313" key="3">
    <source>
        <dbReference type="EMBL" id="ELU03850.1"/>
    </source>
</evidence>
<dbReference type="GO" id="GO:0016176">
    <property type="term" value="F:superoxide-generating NADPH oxidase activator activity"/>
    <property type="evidence" value="ECO:0007669"/>
    <property type="project" value="TreeGrafter"/>
</dbReference>
<dbReference type="Pfam" id="PF00787">
    <property type="entry name" value="PX"/>
    <property type="match status" value="1"/>
</dbReference>
<dbReference type="GO" id="GO:0005737">
    <property type="term" value="C:cytoplasm"/>
    <property type="evidence" value="ECO:0007669"/>
    <property type="project" value="TreeGrafter"/>
</dbReference>
<accession>R7UBU8</accession>
<reference evidence="5" key="1">
    <citation type="submission" date="2012-12" db="EMBL/GenBank/DDBJ databases">
        <authorList>
            <person name="Hellsten U."/>
            <person name="Grimwood J."/>
            <person name="Chapman J.A."/>
            <person name="Shapiro H."/>
            <person name="Aerts A."/>
            <person name="Otillar R.P."/>
            <person name="Terry A.Y."/>
            <person name="Boore J.L."/>
            <person name="Simakov O."/>
            <person name="Marletaz F."/>
            <person name="Cho S.-J."/>
            <person name="Edsinger-Gonzales E."/>
            <person name="Havlak P."/>
            <person name="Kuo D.-H."/>
            <person name="Larsson T."/>
            <person name="Lv J."/>
            <person name="Arendt D."/>
            <person name="Savage R."/>
            <person name="Osoegawa K."/>
            <person name="de Jong P."/>
            <person name="Lindberg D.R."/>
            <person name="Seaver E.C."/>
            <person name="Weisblat D.A."/>
            <person name="Putnam N.H."/>
            <person name="Grigoriev I.V."/>
            <person name="Rokhsar D.S."/>
        </authorList>
    </citation>
    <scope>NUCLEOTIDE SEQUENCE</scope>
    <source>
        <strain evidence="5">I ESC-2004</strain>
    </source>
</reference>
<dbReference type="GO" id="GO:0035091">
    <property type="term" value="F:phosphatidylinositol binding"/>
    <property type="evidence" value="ECO:0007669"/>
    <property type="project" value="InterPro"/>
</dbReference>
<reference evidence="4" key="3">
    <citation type="submission" date="2015-06" db="UniProtKB">
        <authorList>
            <consortium name="EnsemblMetazoa"/>
        </authorList>
    </citation>
    <scope>IDENTIFICATION</scope>
</reference>
<dbReference type="InterPro" id="IPR051228">
    <property type="entry name" value="NADPH_Oxidase/PX-Domain"/>
</dbReference>
<keyword evidence="5" id="KW-1185">Reference proteome</keyword>
<evidence type="ECO:0000313" key="5">
    <source>
        <dbReference type="Proteomes" id="UP000014760"/>
    </source>
</evidence>
<dbReference type="HOGENOM" id="CLU_2783156_0_0_1"/>
<name>R7UBU8_CAPTE</name>
<keyword evidence="1" id="KW-0677">Repeat</keyword>
<dbReference type="PROSITE" id="PS50195">
    <property type="entry name" value="PX"/>
    <property type="match status" value="1"/>
</dbReference>
<dbReference type="STRING" id="283909.R7UBU8"/>
<evidence type="ECO:0000259" key="2">
    <source>
        <dbReference type="PROSITE" id="PS50195"/>
    </source>
</evidence>
<feature type="domain" description="PX" evidence="2">
    <location>
        <begin position="1"/>
        <end position="69"/>
    </location>
</feature>
<dbReference type="Proteomes" id="UP000014760">
    <property type="component" value="Unassembled WGS sequence"/>
</dbReference>
<dbReference type="EnsemblMetazoa" id="CapteT87907">
    <property type="protein sequence ID" value="CapteP87907"/>
    <property type="gene ID" value="CapteG87907"/>
</dbReference>
<evidence type="ECO:0000256" key="1">
    <source>
        <dbReference type="ARBA" id="ARBA00022737"/>
    </source>
</evidence>
<dbReference type="OrthoDB" id="5982329at2759"/>
<feature type="non-terminal residue" evidence="3">
    <location>
        <position position="1"/>
    </location>
</feature>
<dbReference type="EMBL" id="KB302824">
    <property type="protein sequence ID" value="ELU03850.1"/>
    <property type="molecule type" value="Genomic_DNA"/>
</dbReference>